<dbReference type="SUPFAM" id="SSF101148">
    <property type="entry name" value="Plant invertase/pectin methylesterase inhibitor"/>
    <property type="match status" value="1"/>
</dbReference>
<keyword evidence="1" id="KW-0732">Signal</keyword>
<dbReference type="SMR" id="A0A803LXG0"/>
<dbReference type="InterPro" id="IPR006501">
    <property type="entry name" value="Pectinesterase_inhib_dom"/>
</dbReference>
<feature type="chain" id="PRO_5030798923" description="Pectinesterase inhibitor domain-containing protein" evidence="1">
    <location>
        <begin position="36"/>
        <end position="195"/>
    </location>
</feature>
<keyword evidence="4" id="KW-1185">Reference proteome</keyword>
<proteinExistence type="predicted"/>
<dbReference type="EnsemblPlants" id="AUR62020161-RA">
    <property type="protein sequence ID" value="AUR62020161-RA:cds"/>
    <property type="gene ID" value="AUR62020161"/>
</dbReference>
<dbReference type="Gramene" id="AUR62020161-RA">
    <property type="protein sequence ID" value="AUR62020161-RA:cds"/>
    <property type="gene ID" value="AUR62020161"/>
</dbReference>
<feature type="signal peptide" evidence="1">
    <location>
        <begin position="1"/>
        <end position="35"/>
    </location>
</feature>
<dbReference type="InterPro" id="IPR035513">
    <property type="entry name" value="Invertase/methylesterase_inhib"/>
</dbReference>
<dbReference type="AlphaFoldDB" id="A0A803LXG0"/>
<reference evidence="3" key="2">
    <citation type="submission" date="2021-03" db="UniProtKB">
        <authorList>
            <consortium name="EnsemblPlants"/>
        </authorList>
    </citation>
    <scope>IDENTIFICATION</scope>
</reference>
<feature type="domain" description="Pectinesterase inhibitor" evidence="2">
    <location>
        <begin position="45"/>
        <end position="142"/>
    </location>
</feature>
<dbReference type="Proteomes" id="UP000596660">
    <property type="component" value="Unplaced"/>
</dbReference>
<organism evidence="3 4">
    <name type="scientific">Chenopodium quinoa</name>
    <name type="common">Quinoa</name>
    <dbReference type="NCBI Taxonomy" id="63459"/>
    <lineage>
        <taxon>Eukaryota</taxon>
        <taxon>Viridiplantae</taxon>
        <taxon>Streptophyta</taxon>
        <taxon>Embryophyta</taxon>
        <taxon>Tracheophyta</taxon>
        <taxon>Spermatophyta</taxon>
        <taxon>Magnoliopsida</taxon>
        <taxon>eudicotyledons</taxon>
        <taxon>Gunneridae</taxon>
        <taxon>Pentapetalae</taxon>
        <taxon>Caryophyllales</taxon>
        <taxon>Chenopodiaceae</taxon>
        <taxon>Chenopodioideae</taxon>
        <taxon>Atripliceae</taxon>
        <taxon>Chenopodium</taxon>
    </lineage>
</organism>
<dbReference type="Pfam" id="PF04043">
    <property type="entry name" value="PMEI"/>
    <property type="match status" value="1"/>
</dbReference>
<evidence type="ECO:0000313" key="3">
    <source>
        <dbReference type="EnsemblPlants" id="AUR62020161-RA:cds"/>
    </source>
</evidence>
<dbReference type="Gene3D" id="1.20.140.40">
    <property type="entry name" value="Invertase/pectin methylesterase inhibitor family protein"/>
    <property type="match status" value="1"/>
</dbReference>
<dbReference type="NCBIfam" id="TIGR01614">
    <property type="entry name" value="PME_inhib"/>
    <property type="match status" value="1"/>
</dbReference>
<sequence length="195" mass="21901">MAQFSLSHLSHFTLLLAILLITLLNHLSFIQPAVASPSINETQQLEAICNKTLEPYECFDCLSADTSRDSNDYSELIHSLLYCMYSEANYAHVNADLLSQNVSDPSLKNALTHCSSLLFDAANRAVDAMISIESQKNLQAWNYSKTARRLLFECVKVFLAESSNNLTIPSLVLGNMIHAKRLYDSMHVLFQLIVR</sequence>
<protein>
    <recommendedName>
        <fullName evidence="2">Pectinesterase inhibitor domain-containing protein</fullName>
    </recommendedName>
</protein>
<reference evidence="3" key="1">
    <citation type="journal article" date="2017" name="Nature">
        <title>The genome of Chenopodium quinoa.</title>
        <authorList>
            <person name="Jarvis D.E."/>
            <person name="Ho Y.S."/>
            <person name="Lightfoot D.J."/>
            <person name="Schmoeckel S.M."/>
            <person name="Li B."/>
            <person name="Borm T.J.A."/>
            <person name="Ohyanagi H."/>
            <person name="Mineta K."/>
            <person name="Michell C.T."/>
            <person name="Saber N."/>
            <person name="Kharbatia N.M."/>
            <person name="Rupper R.R."/>
            <person name="Sharp A.R."/>
            <person name="Dally N."/>
            <person name="Boughton B.A."/>
            <person name="Woo Y.H."/>
            <person name="Gao G."/>
            <person name="Schijlen E.G.W.M."/>
            <person name="Guo X."/>
            <person name="Momin A.A."/>
            <person name="Negrao S."/>
            <person name="Al-Babili S."/>
            <person name="Gehring C."/>
            <person name="Roessner U."/>
            <person name="Jung C."/>
            <person name="Murphy K."/>
            <person name="Arold S.T."/>
            <person name="Gojobori T."/>
            <person name="van der Linden C.G."/>
            <person name="van Loo E.N."/>
            <person name="Jellen E.N."/>
            <person name="Maughan P.J."/>
            <person name="Tester M."/>
        </authorList>
    </citation>
    <scope>NUCLEOTIDE SEQUENCE [LARGE SCALE GENOMIC DNA]</scope>
    <source>
        <strain evidence="3">cv. PI 614886</strain>
    </source>
</reference>
<dbReference type="GO" id="GO:0004857">
    <property type="term" value="F:enzyme inhibitor activity"/>
    <property type="evidence" value="ECO:0007669"/>
    <property type="project" value="InterPro"/>
</dbReference>
<name>A0A803LXG0_CHEQI</name>
<evidence type="ECO:0000313" key="4">
    <source>
        <dbReference type="Proteomes" id="UP000596660"/>
    </source>
</evidence>
<dbReference type="OMA" id="CRDTMLS"/>
<evidence type="ECO:0000256" key="1">
    <source>
        <dbReference type="SAM" id="SignalP"/>
    </source>
</evidence>
<evidence type="ECO:0000259" key="2">
    <source>
        <dbReference type="Pfam" id="PF04043"/>
    </source>
</evidence>
<accession>A0A803LXG0</accession>